<dbReference type="EMBL" id="JBDIVE010000001">
    <property type="protein sequence ID" value="MEN3067417.1"/>
    <property type="molecule type" value="Genomic_DNA"/>
</dbReference>
<comment type="catalytic activity">
    <reaction evidence="1">
        <text>ATP + protein L-histidine = ADP + protein N-phospho-L-histidine.</text>
        <dbReference type="EC" id="2.7.13.3"/>
    </reaction>
</comment>
<dbReference type="SMART" id="SM00388">
    <property type="entry name" value="HisKA"/>
    <property type="match status" value="1"/>
</dbReference>
<evidence type="ECO:0000256" key="10">
    <source>
        <dbReference type="ARBA" id="ARBA00023136"/>
    </source>
</evidence>
<proteinExistence type="predicted"/>
<dbReference type="CDD" id="cd00082">
    <property type="entry name" value="HisKA"/>
    <property type="match status" value="1"/>
</dbReference>
<evidence type="ECO:0000256" key="6">
    <source>
        <dbReference type="ARBA" id="ARBA00022692"/>
    </source>
</evidence>
<evidence type="ECO:0000256" key="8">
    <source>
        <dbReference type="ARBA" id="ARBA00022989"/>
    </source>
</evidence>
<dbReference type="InterPro" id="IPR003661">
    <property type="entry name" value="HisK_dim/P_dom"/>
</dbReference>
<dbReference type="SMART" id="SM00387">
    <property type="entry name" value="HATPase_c"/>
    <property type="match status" value="1"/>
</dbReference>
<dbReference type="SUPFAM" id="SSF47384">
    <property type="entry name" value="Homodimeric domain of signal transducing histidine kinase"/>
    <property type="match status" value="1"/>
</dbReference>
<evidence type="ECO:0000256" key="2">
    <source>
        <dbReference type="ARBA" id="ARBA00004370"/>
    </source>
</evidence>
<dbReference type="Gene3D" id="1.10.287.130">
    <property type="match status" value="1"/>
</dbReference>
<dbReference type="SMART" id="SM00304">
    <property type="entry name" value="HAMP"/>
    <property type="match status" value="1"/>
</dbReference>
<dbReference type="InterPro" id="IPR004358">
    <property type="entry name" value="Sig_transdc_His_kin-like_C"/>
</dbReference>
<dbReference type="Pfam" id="PF08521">
    <property type="entry name" value="2CSK_N"/>
    <property type="match status" value="1"/>
</dbReference>
<dbReference type="SUPFAM" id="SSF55874">
    <property type="entry name" value="ATPase domain of HSP90 chaperone/DNA topoisomerase II/histidine kinase"/>
    <property type="match status" value="1"/>
</dbReference>
<evidence type="ECO:0000256" key="5">
    <source>
        <dbReference type="ARBA" id="ARBA00022679"/>
    </source>
</evidence>
<keyword evidence="8 11" id="KW-1133">Transmembrane helix</keyword>
<dbReference type="InterPro" id="IPR050428">
    <property type="entry name" value="TCS_sensor_his_kinase"/>
</dbReference>
<keyword evidence="5" id="KW-0808">Transferase</keyword>
<organism evidence="14 15">
    <name type="scientific">Uliginosibacterium sediminicola</name>
    <dbReference type="NCBI Taxonomy" id="2024550"/>
    <lineage>
        <taxon>Bacteria</taxon>
        <taxon>Pseudomonadati</taxon>
        <taxon>Pseudomonadota</taxon>
        <taxon>Betaproteobacteria</taxon>
        <taxon>Rhodocyclales</taxon>
        <taxon>Zoogloeaceae</taxon>
        <taxon>Uliginosibacterium</taxon>
    </lineage>
</organism>
<keyword evidence="7 14" id="KW-0418">Kinase</keyword>
<name>A0ABU9YUP1_9RHOO</name>
<dbReference type="InterPro" id="IPR003594">
    <property type="entry name" value="HATPase_dom"/>
</dbReference>
<dbReference type="GO" id="GO:0016301">
    <property type="term" value="F:kinase activity"/>
    <property type="evidence" value="ECO:0007669"/>
    <property type="project" value="UniProtKB-KW"/>
</dbReference>
<keyword evidence="15" id="KW-1185">Reference proteome</keyword>
<dbReference type="PANTHER" id="PTHR45436">
    <property type="entry name" value="SENSOR HISTIDINE KINASE YKOH"/>
    <property type="match status" value="1"/>
</dbReference>
<dbReference type="CDD" id="cd00075">
    <property type="entry name" value="HATPase"/>
    <property type="match status" value="1"/>
</dbReference>
<keyword evidence="10 11" id="KW-0472">Membrane</keyword>
<evidence type="ECO:0000313" key="15">
    <source>
        <dbReference type="Proteomes" id="UP001410394"/>
    </source>
</evidence>
<feature type="domain" description="HAMP" evidence="13">
    <location>
        <begin position="209"/>
        <end position="261"/>
    </location>
</feature>
<sequence length="499" mass="54081">MRLSRLLRRLRGSADEAGSAGAGSFSLFGEILDWMLAPLLFLWPISIILTYDVASHIANQPYDQALADQVRAISRQIRIAADGQVSIDLTSSASRLLRSDTEDTIYYQVVSPDGRLLAGDTEVPAPEEEIVQRTGKIVFHDADIHGEDIRVASLILRRNGVSEGPYTLVQVAETRNKRSTLSSRIVSGVLLPQFAIIPLAVLLVWFGLSRGIAPLGELQGLIRARRPGDLSPIVPGSVPEEVRPLIIAFNDMMARLDTLLHAQQYFIADAAHQMRTPLAGLKMQIELATSEQEPEQARAAMHRAWQGAERAARLINQLLSLARADASSENVHSFSDVDMVWLVRESVSDCVPLALKKGLDLGVDVPDVPVLLAGNAVLLRELITNLVDNAIKYSLSGGQVTVAVRAEPEQNRLRVSVTDNGPGIAPAEREKVFQRFYRVLGSSAEGSGLGLAIVREVAELHGGTVSLEDNPQGRGLCVQVLFPAPGTAQAAVDQFEAQS</sequence>
<keyword evidence="6 11" id="KW-0812">Transmembrane</keyword>
<dbReference type="Proteomes" id="UP001410394">
    <property type="component" value="Unassembled WGS sequence"/>
</dbReference>
<evidence type="ECO:0000256" key="4">
    <source>
        <dbReference type="ARBA" id="ARBA00022553"/>
    </source>
</evidence>
<dbReference type="RefSeq" id="WP_345918182.1">
    <property type="nucleotide sequence ID" value="NZ_JBDIVE010000001.1"/>
</dbReference>
<evidence type="ECO:0000259" key="13">
    <source>
        <dbReference type="PROSITE" id="PS50885"/>
    </source>
</evidence>
<evidence type="ECO:0000256" key="9">
    <source>
        <dbReference type="ARBA" id="ARBA00023012"/>
    </source>
</evidence>
<evidence type="ECO:0000256" key="1">
    <source>
        <dbReference type="ARBA" id="ARBA00000085"/>
    </source>
</evidence>
<keyword evidence="9" id="KW-0902">Two-component regulatory system</keyword>
<gene>
    <name evidence="14" type="ORF">ABDB84_02930</name>
</gene>
<dbReference type="PROSITE" id="PS50885">
    <property type="entry name" value="HAMP"/>
    <property type="match status" value="1"/>
</dbReference>
<dbReference type="InterPro" id="IPR036097">
    <property type="entry name" value="HisK_dim/P_sf"/>
</dbReference>
<dbReference type="PANTHER" id="PTHR45436:SF1">
    <property type="entry name" value="SENSOR PROTEIN QSEC"/>
    <property type="match status" value="1"/>
</dbReference>
<feature type="domain" description="Histidine kinase" evidence="12">
    <location>
        <begin position="269"/>
        <end position="486"/>
    </location>
</feature>
<dbReference type="InterPro" id="IPR013727">
    <property type="entry name" value="2CSK_N"/>
</dbReference>
<evidence type="ECO:0000313" key="14">
    <source>
        <dbReference type="EMBL" id="MEN3067417.1"/>
    </source>
</evidence>
<dbReference type="Pfam" id="PF02518">
    <property type="entry name" value="HATPase_c"/>
    <property type="match status" value="1"/>
</dbReference>
<dbReference type="InterPro" id="IPR036890">
    <property type="entry name" value="HATPase_C_sf"/>
</dbReference>
<dbReference type="InterPro" id="IPR005467">
    <property type="entry name" value="His_kinase_dom"/>
</dbReference>
<dbReference type="PROSITE" id="PS50109">
    <property type="entry name" value="HIS_KIN"/>
    <property type="match status" value="1"/>
</dbReference>
<dbReference type="Pfam" id="PF00512">
    <property type="entry name" value="HisKA"/>
    <property type="match status" value="1"/>
</dbReference>
<evidence type="ECO:0000256" key="3">
    <source>
        <dbReference type="ARBA" id="ARBA00012438"/>
    </source>
</evidence>
<comment type="subcellular location">
    <subcellularLocation>
        <location evidence="2">Membrane</location>
    </subcellularLocation>
</comment>
<keyword evidence="4" id="KW-0597">Phosphoprotein</keyword>
<dbReference type="PRINTS" id="PR00344">
    <property type="entry name" value="BCTRLSENSOR"/>
</dbReference>
<dbReference type="InterPro" id="IPR003660">
    <property type="entry name" value="HAMP_dom"/>
</dbReference>
<comment type="caution">
    <text evidence="14">The sequence shown here is derived from an EMBL/GenBank/DDBJ whole genome shotgun (WGS) entry which is preliminary data.</text>
</comment>
<protein>
    <recommendedName>
        <fullName evidence="3">histidine kinase</fullName>
        <ecNumber evidence="3">2.7.13.3</ecNumber>
    </recommendedName>
</protein>
<accession>A0ABU9YUP1</accession>
<dbReference type="EC" id="2.7.13.3" evidence="3"/>
<feature type="transmembrane region" description="Helical" evidence="11">
    <location>
        <begin position="185"/>
        <end position="208"/>
    </location>
</feature>
<evidence type="ECO:0000256" key="11">
    <source>
        <dbReference type="SAM" id="Phobius"/>
    </source>
</evidence>
<reference evidence="14 15" key="1">
    <citation type="journal article" date="2018" name="Int. J. Syst. Evol. Microbiol.">
        <title>Uliginosibacterium sediminicola sp. nov., isolated from freshwater sediment.</title>
        <authorList>
            <person name="Hwang W.M."/>
            <person name="Kim S.M."/>
            <person name="Kang K."/>
            <person name="Ahn T.Y."/>
        </authorList>
    </citation>
    <scope>NUCLEOTIDE SEQUENCE [LARGE SCALE GENOMIC DNA]</scope>
    <source>
        <strain evidence="14 15">M1-21</strain>
    </source>
</reference>
<dbReference type="Gene3D" id="3.30.565.10">
    <property type="entry name" value="Histidine kinase-like ATPase, C-terminal domain"/>
    <property type="match status" value="1"/>
</dbReference>
<evidence type="ECO:0000259" key="12">
    <source>
        <dbReference type="PROSITE" id="PS50109"/>
    </source>
</evidence>
<evidence type="ECO:0000256" key="7">
    <source>
        <dbReference type="ARBA" id="ARBA00022777"/>
    </source>
</evidence>